<evidence type="ECO:0000313" key="3">
    <source>
        <dbReference type="Proteomes" id="UP000807342"/>
    </source>
</evidence>
<feature type="region of interest" description="Disordered" evidence="1">
    <location>
        <begin position="101"/>
        <end position="128"/>
    </location>
</feature>
<keyword evidence="3" id="KW-1185">Reference proteome</keyword>
<accession>A0A9P5X3Q6</accession>
<dbReference type="AlphaFoldDB" id="A0A9P5X3Q6"/>
<gene>
    <name evidence="2" type="ORF">P691DRAFT_789751</name>
</gene>
<evidence type="ECO:0000256" key="1">
    <source>
        <dbReference type="SAM" id="MobiDB-lite"/>
    </source>
</evidence>
<reference evidence="2" key="1">
    <citation type="submission" date="2020-11" db="EMBL/GenBank/DDBJ databases">
        <authorList>
            <consortium name="DOE Joint Genome Institute"/>
            <person name="Ahrendt S."/>
            <person name="Riley R."/>
            <person name="Andreopoulos W."/>
            <person name="Labutti K."/>
            <person name="Pangilinan J."/>
            <person name="Ruiz-Duenas F.J."/>
            <person name="Barrasa J.M."/>
            <person name="Sanchez-Garcia M."/>
            <person name="Camarero S."/>
            <person name="Miyauchi S."/>
            <person name="Serrano A."/>
            <person name="Linde D."/>
            <person name="Babiker R."/>
            <person name="Drula E."/>
            <person name="Ayuso-Fernandez I."/>
            <person name="Pacheco R."/>
            <person name="Padilla G."/>
            <person name="Ferreira P."/>
            <person name="Barriuso J."/>
            <person name="Kellner H."/>
            <person name="Castanera R."/>
            <person name="Alfaro M."/>
            <person name="Ramirez L."/>
            <person name="Pisabarro A.G."/>
            <person name="Kuo A."/>
            <person name="Tritt A."/>
            <person name="Lipzen A."/>
            <person name="He G."/>
            <person name="Yan M."/>
            <person name="Ng V."/>
            <person name="Cullen D."/>
            <person name="Martin F."/>
            <person name="Rosso M.-N."/>
            <person name="Henrissat B."/>
            <person name="Hibbett D."/>
            <person name="Martinez A.T."/>
            <person name="Grigoriev I.V."/>
        </authorList>
    </citation>
    <scope>NUCLEOTIDE SEQUENCE</scope>
    <source>
        <strain evidence="2">MF-IS2</strain>
    </source>
</reference>
<comment type="caution">
    <text evidence="2">The sequence shown here is derived from an EMBL/GenBank/DDBJ whole genome shotgun (WGS) entry which is preliminary data.</text>
</comment>
<evidence type="ECO:0000313" key="2">
    <source>
        <dbReference type="EMBL" id="KAF9442306.1"/>
    </source>
</evidence>
<protein>
    <submittedName>
        <fullName evidence="2">Uncharacterized protein</fullName>
    </submittedName>
</protein>
<dbReference type="Proteomes" id="UP000807342">
    <property type="component" value="Unassembled WGS sequence"/>
</dbReference>
<organism evidence="2 3">
    <name type="scientific">Macrolepiota fuliginosa MF-IS2</name>
    <dbReference type="NCBI Taxonomy" id="1400762"/>
    <lineage>
        <taxon>Eukaryota</taxon>
        <taxon>Fungi</taxon>
        <taxon>Dikarya</taxon>
        <taxon>Basidiomycota</taxon>
        <taxon>Agaricomycotina</taxon>
        <taxon>Agaricomycetes</taxon>
        <taxon>Agaricomycetidae</taxon>
        <taxon>Agaricales</taxon>
        <taxon>Agaricineae</taxon>
        <taxon>Agaricaceae</taxon>
        <taxon>Macrolepiota</taxon>
    </lineage>
</organism>
<name>A0A9P5X3Q6_9AGAR</name>
<sequence length="283" mass="32335">MTVEVEAFGRRVTDLYDIFNQLHIAEDIVEDTLRTLLLIGDDKLSECIVEQVGKIQQVFIRRHTYPNNILDMTCNMDSFSLSVQPLYAHIKLVLREGLHGKKAKEAPEKREKSRGPGNPNVWGFERGQSIGNPRAGECHLEGETQRFPTELGAAFLYFDGHRSGSAGRAAVGSIPQSPSYYPKNPFKVPREITEQVMRTLESETSIKFRGIVQTPHPQTQHTNKRKKEIKCTIGVPTWLAREIEENGIFNRTRMFYANTQVDTFARDLAFRLRQMVNENLTWA</sequence>
<proteinExistence type="predicted"/>
<dbReference type="EMBL" id="MU151659">
    <property type="protein sequence ID" value="KAF9442306.1"/>
    <property type="molecule type" value="Genomic_DNA"/>
</dbReference>
<feature type="compositionally biased region" description="Basic and acidic residues" evidence="1">
    <location>
        <begin position="101"/>
        <end position="114"/>
    </location>
</feature>